<dbReference type="AlphaFoldDB" id="A0A0F9V2S0"/>
<evidence type="ECO:0000313" key="1">
    <source>
        <dbReference type="EMBL" id="KKN67781.1"/>
    </source>
</evidence>
<organism evidence="1">
    <name type="scientific">marine sediment metagenome</name>
    <dbReference type="NCBI Taxonomy" id="412755"/>
    <lineage>
        <taxon>unclassified sequences</taxon>
        <taxon>metagenomes</taxon>
        <taxon>ecological metagenomes</taxon>
    </lineage>
</organism>
<name>A0A0F9V2S0_9ZZZZ</name>
<protein>
    <submittedName>
        <fullName evidence="1">Uncharacterized protein</fullName>
    </submittedName>
</protein>
<sequence>MVNGTQGQVQPTPQDFQRLLTENPLAAAQLRAIVFERLYLEGRKGFEEESESKSEPDKEA</sequence>
<comment type="caution">
    <text evidence="1">The sequence shown here is derived from an EMBL/GenBank/DDBJ whole genome shotgun (WGS) entry which is preliminary data.</text>
</comment>
<dbReference type="EMBL" id="LAZR01000466">
    <property type="protein sequence ID" value="KKN67781.1"/>
    <property type="molecule type" value="Genomic_DNA"/>
</dbReference>
<gene>
    <name evidence="1" type="ORF">LCGC14_0458140</name>
</gene>
<proteinExistence type="predicted"/>
<reference evidence="1" key="1">
    <citation type="journal article" date="2015" name="Nature">
        <title>Complex archaea that bridge the gap between prokaryotes and eukaryotes.</title>
        <authorList>
            <person name="Spang A."/>
            <person name="Saw J.H."/>
            <person name="Jorgensen S.L."/>
            <person name="Zaremba-Niedzwiedzka K."/>
            <person name="Martijn J."/>
            <person name="Lind A.E."/>
            <person name="van Eijk R."/>
            <person name="Schleper C."/>
            <person name="Guy L."/>
            <person name="Ettema T.J."/>
        </authorList>
    </citation>
    <scope>NUCLEOTIDE SEQUENCE</scope>
</reference>
<accession>A0A0F9V2S0</accession>